<dbReference type="Proteomes" id="UP001652628">
    <property type="component" value="Chromosome 3"/>
</dbReference>
<feature type="region of interest" description="Disordered" evidence="1">
    <location>
        <begin position="150"/>
        <end position="170"/>
    </location>
</feature>
<sequence>MEVLSLSTEIRTSGIYDHTKIGRKIPCFVLTAKGVADPFSKNMTRRMSQKKPPKQPEQSSLTAERNSMASKISKNRRNKFQKKYSSFETFLKYWKQSSKREKLKRHNGPVMVVKKRSIGNSKPNNTMCFKSYYEKRPNQRKGKVLKTINNQEIKVPSKPKKDKPKDRPEVNPMEFIKIPINASQVEDKDKDVNAKDNASKAIKTAKKSTLVSEKSRNTRIPKNKSDTYETLEELIDDIDDSTLNEDSTDSIQPERVNFVESASKKKPVEYKTSLRVFKPKENVKPKTDNQSLDLKQKSALKSKKPNSNKPIPETFRPLRVFNAEQKVVPEDKSWIYWDELTVKSLRKPTPDKEISTSNTASSKNSKDLK</sequence>
<feature type="compositionally biased region" description="Basic and acidic residues" evidence="1">
    <location>
        <begin position="278"/>
        <end position="287"/>
    </location>
</feature>
<name>A0AB40D9C7_DROSZ</name>
<organism evidence="2 3">
    <name type="scientific">Drosophila suzukii</name>
    <name type="common">Spotted-wing drosophila fruit fly</name>
    <dbReference type="NCBI Taxonomy" id="28584"/>
    <lineage>
        <taxon>Eukaryota</taxon>
        <taxon>Metazoa</taxon>
        <taxon>Ecdysozoa</taxon>
        <taxon>Arthropoda</taxon>
        <taxon>Hexapoda</taxon>
        <taxon>Insecta</taxon>
        <taxon>Pterygota</taxon>
        <taxon>Neoptera</taxon>
        <taxon>Endopterygota</taxon>
        <taxon>Diptera</taxon>
        <taxon>Brachycera</taxon>
        <taxon>Muscomorpha</taxon>
        <taxon>Ephydroidea</taxon>
        <taxon>Drosophilidae</taxon>
        <taxon>Drosophila</taxon>
        <taxon>Sophophora</taxon>
    </lineage>
</organism>
<feature type="compositionally biased region" description="Polar residues" evidence="1">
    <location>
        <begin position="56"/>
        <end position="72"/>
    </location>
</feature>
<feature type="region of interest" description="Disordered" evidence="1">
    <location>
        <begin position="347"/>
        <end position="369"/>
    </location>
</feature>
<proteinExistence type="predicted"/>
<feature type="region of interest" description="Disordered" evidence="1">
    <location>
        <begin position="43"/>
        <end position="78"/>
    </location>
</feature>
<accession>A0AB40D9C7</accession>
<evidence type="ECO:0000313" key="3">
    <source>
        <dbReference type="RefSeq" id="XP_065720879.2"/>
    </source>
</evidence>
<protein>
    <submittedName>
        <fullName evidence="3">Neurofilament heavy polypeptide</fullName>
    </submittedName>
</protein>
<feature type="compositionally biased region" description="Basic and acidic residues" evidence="1">
    <location>
        <begin position="185"/>
        <end position="198"/>
    </location>
</feature>
<dbReference type="RefSeq" id="XP_065720879.2">
    <property type="nucleotide sequence ID" value="XM_065864807.2"/>
</dbReference>
<feature type="region of interest" description="Disordered" evidence="1">
    <location>
        <begin position="184"/>
        <end position="264"/>
    </location>
</feature>
<feature type="region of interest" description="Disordered" evidence="1">
    <location>
        <begin position="277"/>
        <end position="315"/>
    </location>
</feature>
<feature type="compositionally biased region" description="Basic residues" evidence="1">
    <location>
        <begin position="43"/>
        <end position="53"/>
    </location>
</feature>
<dbReference type="GeneID" id="136116950"/>
<evidence type="ECO:0000313" key="2">
    <source>
        <dbReference type="Proteomes" id="UP001652628"/>
    </source>
</evidence>
<evidence type="ECO:0000256" key="1">
    <source>
        <dbReference type="SAM" id="MobiDB-lite"/>
    </source>
</evidence>
<reference evidence="3" key="1">
    <citation type="submission" date="2025-08" db="UniProtKB">
        <authorList>
            <consortium name="RefSeq"/>
        </authorList>
    </citation>
    <scope>IDENTIFICATION</scope>
</reference>
<keyword evidence="2" id="KW-1185">Reference proteome</keyword>
<dbReference type="AlphaFoldDB" id="A0AB40D9C7"/>
<feature type="compositionally biased region" description="Acidic residues" evidence="1">
    <location>
        <begin position="229"/>
        <end position="248"/>
    </location>
</feature>
<gene>
    <name evidence="3" type="primary">LOC136116950</name>
</gene>